<comment type="caution">
    <text evidence="2">The sequence shown here is derived from an EMBL/GenBank/DDBJ whole genome shotgun (WGS) entry which is preliminary data.</text>
</comment>
<dbReference type="AlphaFoldDB" id="A0A8J8P7D2"/>
<keyword evidence="3" id="KW-1185">Reference proteome</keyword>
<dbReference type="Proteomes" id="UP000785679">
    <property type="component" value="Unassembled WGS sequence"/>
</dbReference>
<name>A0A8J8P7D2_HALGN</name>
<protein>
    <submittedName>
        <fullName evidence="2">Uncharacterized protein</fullName>
    </submittedName>
</protein>
<organism evidence="2 3">
    <name type="scientific">Halteria grandinella</name>
    <dbReference type="NCBI Taxonomy" id="5974"/>
    <lineage>
        <taxon>Eukaryota</taxon>
        <taxon>Sar</taxon>
        <taxon>Alveolata</taxon>
        <taxon>Ciliophora</taxon>
        <taxon>Intramacronucleata</taxon>
        <taxon>Spirotrichea</taxon>
        <taxon>Stichotrichia</taxon>
        <taxon>Sporadotrichida</taxon>
        <taxon>Halteriidae</taxon>
        <taxon>Halteria</taxon>
    </lineage>
</organism>
<proteinExistence type="predicted"/>
<feature type="region of interest" description="Disordered" evidence="1">
    <location>
        <begin position="65"/>
        <end position="84"/>
    </location>
</feature>
<evidence type="ECO:0000313" key="2">
    <source>
        <dbReference type="EMBL" id="TNV86876.1"/>
    </source>
</evidence>
<evidence type="ECO:0000313" key="3">
    <source>
        <dbReference type="Proteomes" id="UP000785679"/>
    </source>
</evidence>
<dbReference type="EMBL" id="RRYP01000772">
    <property type="protein sequence ID" value="TNV86876.1"/>
    <property type="molecule type" value="Genomic_DNA"/>
</dbReference>
<accession>A0A8J8P7D2</accession>
<reference evidence="2" key="1">
    <citation type="submission" date="2019-06" db="EMBL/GenBank/DDBJ databases">
        <authorList>
            <person name="Zheng W."/>
        </authorList>
    </citation>
    <scope>NUCLEOTIDE SEQUENCE</scope>
    <source>
        <strain evidence="2">QDHG01</strain>
    </source>
</reference>
<sequence>MRIASNQHAGINNNLVGREQQNPFAQQSQYNLGGLAVVPIQLKRQGTTINNSMPRKVSEFFSRQNSHVPSREVSQKQLPKVGQPQMMKQPMIGQTVQQEQWDTSGEIHGMKSPFQSEGGGPNQQYSNIDQSKLQVANQALIGGGVGGGLSQNELYEAVRNQHQQDNTRGVAPRSPLPSLRHQQAAPSQNAFQRLNPHARVSHVLTQHPFGITPLAAAQSGRRGTTMLDPSTLFTQNPPPTPVLGANGLMQMQERELQMLRYKHMLLNQQAAMNRDDLDKYSTRYDR</sequence>
<feature type="region of interest" description="Disordered" evidence="1">
    <location>
        <begin position="161"/>
        <end position="180"/>
    </location>
</feature>
<evidence type="ECO:0000256" key="1">
    <source>
        <dbReference type="SAM" id="MobiDB-lite"/>
    </source>
</evidence>
<gene>
    <name evidence="2" type="ORF">FGO68_gene8364</name>
</gene>